<proteinExistence type="predicted"/>
<evidence type="ECO:0000313" key="1">
    <source>
        <dbReference type="EMBL" id="OAQ27738.1"/>
    </source>
</evidence>
<dbReference type="EMBL" id="KV442054">
    <property type="protein sequence ID" value="OAQ27738.1"/>
    <property type="molecule type" value="Genomic_DNA"/>
</dbReference>
<dbReference type="Proteomes" id="UP000078512">
    <property type="component" value="Unassembled WGS sequence"/>
</dbReference>
<dbReference type="AlphaFoldDB" id="A0A197JRZ8"/>
<dbReference type="SUPFAM" id="SSF81383">
    <property type="entry name" value="F-box domain"/>
    <property type="match status" value="1"/>
</dbReference>
<dbReference type="InterPro" id="IPR032675">
    <property type="entry name" value="LRR_dom_sf"/>
</dbReference>
<evidence type="ECO:0000313" key="2">
    <source>
        <dbReference type="Proteomes" id="UP000078512"/>
    </source>
</evidence>
<dbReference type="OrthoDB" id="2382806at2759"/>
<keyword evidence="2" id="KW-1185">Reference proteome</keyword>
<accession>A0A197JRZ8</accession>
<dbReference type="InterPro" id="IPR036047">
    <property type="entry name" value="F-box-like_dom_sf"/>
</dbReference>
<name>A0A197JRZ8_9FUNG</name>
<reference evidence="1 2" key="1">
    <citation type="submission" date="2016-05" db="EMBL/GenBank/DDBJ databases">
        <title>Genome sequencing reveals origins of a unique bacterial endosymbiosis in the earliest lineages of terrestrial Fungi.</title>
        <authorList>
            <consortium name="DOE Joint Genome Institute"/>
            <person name="Uehling J."/>
            <person name="Gryganskyi A."/>
            <person name="Hameed K."/>
            <person name="Tschaplinski T."/>
            <person name="Misztal P."/>
            <person name="Wu S."/>
            <person name="Desiro A."/>
            <person name="Vande Pol N."/>
            <person name="Du Z.-Y."/>
            <person name="Zienkiewicz A."/>
            <person name="Zienkiewicz K."/>
            <person name="Morin E."/>
            <person name="Tisserant E."/>
            <person name="Splivallo R."/>
            <person name="Hainaut M."/>
            <person name="Henrissat B."/>
            <person name="Ohm R."/>
            <person name="Kuo A."/>
            <person name="Yan J."/>
            <person name="Lipzen A."/>
            <person name="Nolan M."/>
            <person name="Labutti K."/>
            <person name="Barry K."/>
            <person name="Goldstein A."/>
            <person name="Labbe J."/>
            <person name="Schadt C."/>
            <person name="Tuskan G."/>
            <person name="Grigoriev I."/>
            <person name="Martin F."/>
            <person name="Vilgalys R."/>
            <person name="Bonito G."/>
        </authorList>
    </citation>
    <scope>NUCLEOTIDE SEQUENCE [LARGE SCALE GENOMIC DNA]</scope>
    <source>
        <strain evidence="1 2">AG-77</strain>
    </source>
</reference>
<gene>
    <name evidence="1" type="ORF">K457DRAFT_139179</name>
</gene>
<evidence type="ECO:0008006" key="3">
    <source>
        <dbReference type="Google" id="ProtNLM"/>
    </source>
</evidence>
<dbReference type="Gene3D" id="3.80.10.10">
    <property type="entry name" value="Ribonuclease Inhibitor"/>
    <property type="match status" value="2"/>
</dbReference>
<protein>
    <recommendedName>
        <fullName evidence="3">F-box domain-containing protein</fullName>
    </recommendedName>
</protein>
<dbReference type="SUPFAM" id="SSF52047">
    <property type="entry name" value="RNI-like"/>
    <property type="match status" value="1"/>
</dbReference>
<organism evidence="1 2">
    <name type="scientific">Linnemannia elongata AG-77</name>
    <dbReference type="NCBI Taxonomy" id="1314771"/>
    <lineage>
        <taxon>Eukaryota</taxon>
        <taxon>Fungi</taxon>
        <taxon>Fungi incertae sedis</taxon>
        <taxon>Mucoromycota</taxon>
        <taxon>Mortierellomycotina</taxon>
        <taxon>Mortierellomycetes</taxon>
        <taxon>Mortierellales</taxon>
        <taxon>Mortierellaceae</taxon>
        <taxon>Linnemannia</taxon>
    </lineage>
</organism>
<sequence>MRIGTAIKPKNPLDLSEIRAIVSTYLDRKDLVICLRVSRDWFNNFVGHVWHTIDMTKDKKFVSIGPELLHKYGHCIRQVFNVHTFDHVKTLQHPKMDSLTTMSVVNIINPFHRTLEFDLIRRCNATLTELDIRGQAPPSNSSRTIPERDENYFDIGILSSSLMSPMGSSTVGNRLTSLTLTGIWFSHEGFTNLLRSSPTLRKLALSKVGIVHYTGKFDEFKDSSVTSLHASLAEICMPDPGPGWAPSLLNQFSRLEQWHLPAVDRSKNWGNDPDFRRELRRCCPRLKTLRFDQVANTDKLSDLLLDSFIEPESCTFSAKNLSNSMVLSLVSHSNTLTTIIITDKCINAVAMRWLYLIPKSCSRLRVLSMRQLVLDMETVKENEWRCEDLTELHVRFQGLEDTQLIDGCIKDMCSRRKKPYCITPGNSISKQVSNHLLEFYRLTTICLGTKVYSLPSPFEE</sequence>